<keyword evidence="2" id="KW-1185">Reference proteome</keyword>
<evidence type="ECO:0000313" key="1">
    <source>
        <dbReference type="EMBL" id="EIE22045.1"/>
    </source>
</evidence>
<dbReference type="KEGG" id="csl:COCSUDRAFT_56477"/>
<comment type="caution">
    <text evidence="1">The sequence shown here is derived from an EMBL/GenBank/DDBJ whole genome shotgun (WGS) entry which is preliminary data.</text>
</comment>
<gene>
    <name evidence="1" type="ORF">COCSUDRAFT_56477</name>
</gene>
<name>I0YUH6_COCSC</name>
<protein>
    <recommendedName>
        <fullName evidence="3">SnoaL-like domain-containing protein</fullName>
    </recommendedName>
</protein>
<sequence length="191" mass="20975">MASAAEGTCANPGGPVPSTIQTMATDILQMYKTKSAEEQAAIIQKHYRQDARFVDPLMDVGTPREVNLAFISLIKLFKSIDMEQKSLTWSTPPVALPSGVQPGDLLQVLLNNRQVYHTSLATIDLDVNTYLTIDPKTGLIVKHEDRWNNKGFRMPGFLKKPNGAFTSSIFKLIGWGRQVDKAGQGAKTGTQ</sequence>
<dbReference type="GeneID" id="17040030"/>
<evidence type="ECO:0008006" key="3">
    <source>
        <dbReference type="Google" id="ProtNLM"/>
    </source>
</evidence>
<dbReference type="EMBL" id="AGSI01000011">
    <property type="protein sequence ID" value="EIE22045.1"/>
    <property type="molecule type" value="Genomic_DNA"/>
</dbReference>
<reference evidence="1 2" key="1">
    <citation type="journal article" date="2012" name="Genome Biol.">
        <title>The genome of the polar eukaryotic microalga coccomyxa subellipsoidea reveals traits of cold adaptation.</title>
        <authorList>
            <person name="Blanc G."/>
            <person name="Agarkova I."/>
            <person name="Grimwood J."/>
            <person name="Kuo A."/>
            <person name="Brueggeman A."/>
            <person name="Dunigan D."/>
            <person name="Gurnon J."/>
            <person name="Ladunga I."/>
            <person name="Lindquist E."/>
            <person name="Lucas S."/>
            <person name="Pangilinan J."/>
            <person name="Proschold T."/>
            <person name="Salamov A."/>
            <person name="Schmutz J."/>
            <person name="Weeks D."/>
            <person name="Yamada T."/>
            <person name="Claverie J.M."/>
            <person name="Grigoriev I."/>
            <person name="Van Etten J."/>
            <person name="Lomsadze A."/>
            <person name="Borodovsky M."/>
        </authorList>
    </citation>
    <scope>NUCLEOTIDE SEQUENCE [LARGE SCALE GENOMIC DNA]</scope>
    <source>
        <strain evidence="1 2">C-169</strain>
    </source>
</reference>
<accession>I0YUH6</accession>
<dbReference type="RefSeq" id="XP_005646589.1">
    <property type="nucleotide sequence ID" value="XM_005646532.1"/>
</dbReference>
<evidence type="ECO:0000313" key="2">
    <source>
        <dbReference type="Proteomes" id="UP000007264"/>
    </source>
</evidence>
<dbReference type="AlphaFoldDB" id="I0YUH6"/>
<dbReference type="Proteomes" id="UP000007264">
    <property type="component" value="Unassembled WGS sequence"/>
</dbReference>
<proteinExistence type="predicted"/>
<dbReference type="OrthoDB" id="2400485at2759"/>
<organism evidence="1 2">
    <name type="scientific">Coccomyxa subellipsoidea (strain C-169)</name>
    <name type="common">Green microalga</name>
    <dbReference type="NCBI Taxonomy" id="574566"/>
    <lineage>
        <taxon>Eukaryota</taxon>
        <taxon>Viridiplantae</taxon>
        <taxon>Chlorophyta</taxon>
        <taxon>core chlorophytes</taxon>
        <taxon>Trebouxiophyceae</taxon>
        <taxon>Trebouxiophyceae incertae sedis</taxon>
        <taxon>Coccomyxaceae</taxon>
        <taxon>Coccomyxa</taxon>
        <taxon>Coccomyxa subellipsoidea</taxon>
    </lineage>
</organism>